<protein>
    <submittedName>
        <fullName evidence="2">Uncharacterized protein</fullName>
    </submittedName>
</protein>
<dbReference type="EMBL" id="CAMPGE010009262">
    <property type="protein sequence ID" value="CAI2368134.1"/>
    <property type="molecule type" value="Genomic_DNA"/>
</dbReference>
<evidence type="ECO:0000313" key="3">
    <source>
        <dbReference type="Proteomes" id="UP001295684"/>
    </source>
</evidence>
<sequence length="90" mass="10878">MSKTSYLKTRSFLPHRSRNKSLTTNTSQDSKIMYPKYSQNSQNHYRNSRQNVVRQRKSINLNAQLVHHKREQNLQARKFKNITVQKEFRK</sequence>
<evidence type="ECO:0000313" key="2">
    <source>
        <dbReference type="EMBL" id="CAI2368134.1"/>
    </source>
</evidence>
<reference evidence="2" key="1">
    <citation type="submission" date="2023-07" db="EMBL/GenBank/DDBJ databases">
        <authorList>
            <consortium name="AG Swart"/>
            <person name="Singh M."/>
            <person name="Singh A."/>
            <person name="Seah K."/>
            <person name="Emmerich C."/>
        </authorList>
    </citation>
    <scope>NUCLEOTIDE SEQUENCE</scope>
    <source>
        <strain evidence="2">DP1</strain>
    </source>
</reference>
<organism evidence="2 3">
    <name type="scientific">Euplotes crassus</name>
    <dbReference type="NCBI Taxonomy" id="5936"/>
    <lineage>
        <taxon>Eukaryota</taxon>
        <taxon>Sar</taxon>
        <taxon>Alveolata</taxon>
        <taxon>Ciliophora</taxon>
        <taxon>Intramacronucleata</taxon>
        <taxon>Spirotrichea</taxon>
        <taxon>Hypotrichia</taxon>
        <taxon>Euplotida</taxon>
        <taxon>Euplotidae</taxon>
        <taxon>Moneuplotes</taxon>
    </lineage>
</organism>
<evidence type="ECO:0000256" key="1">
    <source>
        <dbReference type="SAM" id="MobiDB-lite"/>
    </source>
</evidence>
<proteinExistence type="predicted"/>
<keyword evidence="3" id="KW-1185">Reference proteome</keyword>
<dbReference type="Proteomes" id="UP001295684">
    <property type="component" value="Unassembled WGS sequence"/>
</dbReference>
<feature type="region of interest" description="Disordered" evidence="1">
    <location>
        <begin position="1"/>
        <end position="28"/>
    </location>
</feature>
<comment type="caution">
    <text evidence="2">The sequence shown here is derived from an EMBL/GenBank/DDBJ whole genome shotgun (WGS) entry which is preliminary data.</text>
</comment>
<name>A0AAD1UN28_EUPCR</name>
<gene>
    <name evidence="2" type="ORF">ECRASSUSDP1_LOCUS9423</name>
</gene>
<dbReference type="AlphaFoldDB" id="A0AAD1UN28"/>
<accession>A0AAD1UN28</accession>